<evidence type="ECO:0000256" key="3">
    <source>
        <dbReference type="ARBA" id="ARBA00008061"/>
    </source>
</evidence>
<evidence type="ECO:0000256" key="9">
    <source>
        <dbReference type="ARBA" id="ARBA00023157"/>
    </source>
</evidence>
<dbReference type="FunFam" id="3.20.20.80:FF:000120">
    <property type="entry name" value="Alpha-amylase A"/>
    <property type="match status" value="1"/>
</dbReference>
<dbReference type="Gene3D" id="3.20.20.80">
    <property type="entry name" value="Glycosidases"/>
    <property type="match status" value="1"/>
</dbReference>
<accession>A0A0U5GQT9</accession>
<dbReference type="InterPro" id="IPR006047">
    <property type="entry name" value="GH13_cat_dom"/>
</dbReference>
<dbReference type="AlphaFoldDB" id="A0A0U5GQT9"/>
<evidence type="ECO:0000256" key="7">
    <source>
        <dbReference type="ARBA" id="ARBA00022801"/>
    </source>
</evidence>
<evidence type="ECO:0000256" key="6">
    <source>
        <dbReference type="ARBA" id="ARBA00022729"/>
    </source>
</evidence>
<dbReference type="GO" id="GO:2001070">
    <property type="term" value="F:starch binding"/>
    <property type="evidence" value="ECO:0007669"/>
    <property type="project" value="InterPro"/>
</dbReference>
<dbReference type="PROSITE" id="PS51166">
    <property type="entry name" value="CBM20"/>
    <property type="match status" value="1"/>
</dbReference>
<feature type="domain" description="CBM20" evidence="15">
    <location>
        <begin position="527"/>
        <end position="634"/>
    </location>
</feature>
<reference evidence="17" key="1">
    <citation type="journal article" date="2016" name="Genome Announc.">
        <title>Draft genome sequences of fungus Aspergillus calidoustus.</title>
        <authorList>
            <person name="Horn F."/>
            <person name="Linde J."/>
            <person name="Mattern D.J."/>
            <person name="Walther G."/>
            <person name="Guthke R."/>
            <person name="Scherlach K."/>
            <person name="Martin K."/>
            <person name="Brakhage A.A."/>
            <person name="Petzke L."/>
            <person name="Valiante V."/>
        </authorList>
    </citation>
    <scope>NUCLEOTIDE SEQUENCE [LARGE SCALE GENOMIC DNA]</scope>
    <source>
        <strain evidence="17">SF006504</strain>
    </source>
</reference>
<evidence type="ECO:0000256" key="4">
    <source>
        <dbReference type="ARBA" id="ARBA00012595"/>
    </source>
</evidence>
<evidence type="ECO:0000256" key="14">
    <source>
        <dbReference type="SAM" id="SignalP"/>
    </source>
</evidence>
<feature type="chain" id="PRO_5006858113" description="alpha-amylase" evidence="14">
    <location>
        <begin position="20"/>
        <end position="634"/>
    </location>
</feature>
<organism evidence="16 17">
    <name type="scientific">Aspergillus calidoustus</name>
    <dbReference type="NCBI Taxonomy" id="454130"/>
    <lineage>
        <taxon>Eukaryota</taxon>
        <taxon>Fungi</taxon>
        <taxon>Dikarya</taxon>
        <taxon>Ascomycota</taxon>
        <taxon>Pezizomycotina</taxon>
        <taxon>Eurotiomycetes</taxon>
        <taxon>Eurotiomycetidae</taxon>
        <taxon>Eurotiales</taxon>
        <taxon>Aspergillaceae</taxon>
        <taxon>Aspergillus</taxon>
        <taxon>Aspergillus subgen. Nidulantes</taxon>
    </lineage>
</organism>
<dbReference type="InterPro" id="IPR015340">
    <property type="entry name" value="A_amylase_C_dom"/>
</dbReference>
<dbReference type="EC" id="3.2.1.1" evidence="4"/>
<evidence type="ECO:0000256" key="2">
    <source>
        <dbReference type="ARBA" id="ARBA00001913"/>
    </source>
</evidence>
<keyword evidence="5" id="KW-0479">Metal-binding</keyword>
<evidence type="ECO:0000259" key="15">
    <source>
        <dbReference type="PROSITE" id="PS51166"/>
    </source>
</evidence>
<dbReference type="EMBL" id="CDMC01000002">
    <property type="protein sequence ID" value="CEN60757.1"/>
    <property type="molecule type" value="Genomic_DNA"/>
</dbReference>
<dbReference type="Gene3D" id="2.60.40.10">
    <property type="entry name" value="Immunoglobulins"/>
    <property type="match status" value="1"/>
</dbReference>
<comment type="catalytic activity">
    <reaction evidence="1">
        <text>Endohydrolysis of (1-&gt;4)-alpha-D-glucosidic linkages in polysaccharides containing three or more (1-&gt;4)-alpha-linked D-glucose units.</text>
        <dbReference type="EC" id="3.2.1.1"/>
    </reaction>
</comment>
<dbReference type="FunFam" id="2.60.40.10:FF:000552">
    <property type="entry name" value="Related to glucoamylase"/>
    <property type="match status" value="1"/>
</dbReference>
<dbReference type="PANTHER" id="PTHR10357:SF231">
    <property type="entry name" value="ALPHA-AMYLASE"/>
    <property type="match status" value="1"/>
</dbReference>
<dbReference type="OrthoDB" id="204980at2759"/>
<dbReference type="STRING" id="454130.A0A0U5GQT9"/>
<dbReference type="Pfam" id="PF09260">
    <property type="entry name" value="A_amylase_dom_C"/>
    <property type="match status" value="1"/>
</dbReference>
<evidence type="ECO:0000313" key="17">
    <source>
        <dbReference type="Proteomes" id="UP000054771"/>
    </source>
</evidence>
<evidence type="ECO:0000256" key="12">
    <source>
        <dbReference type="ARBA" id="ARBA00023295"/>
    </source>
</evidence>
<dbReference type="GO" id="GO:0005509">
    <property type="term" value="F:calcium ion binding"/>
    <property type="evidence" value="ECO:0007669"/>
    <property type="project" value="InterPro"/>
</dbReference>
<comment type="cofactor">
    <cofactor evidence="2">
        <name>Ca(2+)</name>
        <dbReference type="ChEBI" id="CHEBI:29108"/>
    </cofactor>
</comment>
<dbReference type="InterPro" id="IPR017853">
    <property type="entry name" value="GH"/>
</dbReference>
<proteinExistence type="inferred from homology"/>
<evidence type="ECO:0000313" key="16">
    <source>
        <dbReference type="EMBL" id="CEN60757.1"/>
    </source>
</evidence>
<dbReference type="SUPFAM" id="SSF51445">
    <property type="entry name" value="(Trans)glycosidases"/>
    <property type="match status" value="1"/>
</dbReference>
<evidence type="ECO:0000256" key="8">
    <source>
        <dbReference type="ARBA" id="ARBA00022837"/>
    </source>
</evidence>
<evidence type="ECO:0000256" key="13">
    <source>
        <dbReference type="ARBA" id="ARBA00023326"/>
    </source>
</evidence>
<dbReference type="Pfam" id="PF00128">
    <property type="entry name" value="Alpha-amylase"/>
    <property type="match status" value="1"/>
</dbReference>
<gene>
    <name evidence="16" type="ORF">ASPCAL03190</name>
</gene>
<dbReference type="Proteomes" id="UP000054771">
    <property type="component" value="Unassembled WGS sequence"/>
</dbReference>
<dbReference type="PANTHER" id="PTHR10357">
    <property type="entry name" value="ALPHA-AMYLASE FAMILY MEMBER"/>
    <property type="match status" value="1"/>
</dbReference>
<dbReference type="Pfam" id="PF00686">
    <property type="entry name" value="CBM_20"/>
    <property type="match status" value="1"/>
</dbReference>
<protein>
    <recommendedName>
        <fullName evidence="4">alpha-amylase</fullName>
        <ecNumber evidence="4">3.2.1.1</ecNumber>
    </recommendedName>
</protein>
<dbReference type="SMR" id="A0A0U5GQT9"/>
<dbReference type="GO" id="GO:0000272">
    <property type="term" value="P:polysaccharide catabolic process"/>
    <property type="evidence" value="ECO:0007669"/>
    <property type="project" value="UniProtKB-KW"/>
</dbReference>
<keyword evidence="7" id="KW-0378">Hydrolase</keyword>
<keyword evidence="6 14" id="KW-0732">Signal</keyword>
<dbReference type="Gene3D" id="2.60.40.1180">
    <property type="entry name" value="Golgi alpha-mannosidase II"/>
    <property type="match status" value="1"/>
</dbReference>
<evidence type="ECO:0000256" key="5">
    <source>
        <dbReference type="ARBA" id="ARBA00022723"/>
    </source>
</evidence>
<keyword evidence="13" id="KW-0624">Polysaccharide degradation</keyword>
<dbReference type="SMART" id="SM01065">
    <property type="entry name" value="CBM_2"/>
    <property type="match status" value="1"/>
</dbReference>
<feature type="signal peptide" evidence="14">
    <location>
        <begin position="1"/>
        <end position="19"/>
    </location>
</feature>
<evidence type="ECO:0000256" key="10">
    <source>
        <dbReference type="ARBA" id="ARBA00023180"/>
    </source>
</evidence>
<evidence type="ECO:0000256" key="11">
    <source>
        <dbReference type="ARBA" id="ARBA00023277"/>
    </source>
</evidence>
<sequence length="634" mass="68865">MRLSSLTTALALFGNGVLGLDAAGWRGQSIYFMLTDRFARTDGSTTAACDLGARAYCGGTWQGVIDQLDYIQDMGFTAIWITPITEQIPGTTGEGTAFHGYWQKNMQSTGLTGSYSYGVDSHLGTADDLKALSDALHDRGMYLMLDVVPNHMGYAGPGASTDFSQFTPFNSASYFHSYCAINNYDDQWQVENCYLGSDVVSLTDVNTQSSEVRSIWYEWIEDIVANYSVDGLRIDTAKHVEKDFWPGFVSAAGVYSVGEVWHGDPAYTCPYQNYIPGVMNYPVYYPLLEAFKSSSGSMSTLYNMINTVSSSCKDPTLLGNIIENHDNARFPSYTSDMSQAKSVLAFLFLTDGIPIVYAGQEQHYSGQNDPYNREPVWWAGYNKNAELYKFIATTNAVRKLAIAKDSNWLTARNTPFYNDAHHIAMRKGSGGSQVLTLLTNYLDNTAAYTFDLYNHGYSNGANLVELYTCTSVSVGSNGAIPVPMTSGLPRVLVPSSWVSGSGLCGSSPTSTTTLTTVTSTTTSACASATATALSVTFNERVTTAYGDSVLLVGSISQLGNWDTTKGVALSAAQYTSSNPLWTVTVELPVGTSFEYKFVKKLASGSIVWESDPNRSGKVEQGCEGATQVVDSSWR</sequence>
<keyword evidence="17" id="KW-1185">Reference proteome</keyword>
<keyword evidence="8" id="KW-0106">Calcium</keyword>
<dbReference type="GO" id="GO:0004556">
    <property type="term" value="F:alpha-amylase activity"/>
    <property type="evidence" value="ECO:0007669"/>
    <property type="project" value="UniProtKB-EC"/>
</dbReference>
<dbReference type="CDD" id="cd11319">
    <property type="entry name" value="AmyAc_euk_AmyA"/>
    <property type="match status" value="1"/>
</dbReference>
<dbReference type="InterPro" id="IPR013780">
    <property type="entry name" value="Glyco_hydro_b"/>
</dbReference>
<evidence type="ECO:0000256" key="1">
    <source>
        <dbReference type="ARBA" id="ARBA00000548"/>
    </source>
</evidence>
<comment type="similarity">
    <text evidence="3">Belongs to the glycosyl hydrolase 13 family.</text>
</comment>
<name>A0A0U5GQT9_ASPCI</name>
<dbReference type="InterPro" id="IPR013784">
    <property type="entry name" value="Carb-bd-like_fold"/>
</dbReference>
<keyword evidence="12" id="KW-0326">Glycosidase</keyword>
<dbReference type="SUPFAM" id="SSF49452">
    <property type="entry name" value="Starch-binding domain-like"/>
    <property type="match status" value="1"/>
</dbReference>
<dbReference type="InterPro" id="IPR002044">
    <property type="entry name" value="CBM20"/>
</dbReference>
<dbReference type="SMART" id="SM00642">
    <property type="entry name" value="Aamy"/>
    <property type="match status" value="1"/>
</dbReference>
<dbReference type="InterPro" id="IPR013783">
    <property type="entry name" value="Ig-like_fold"/>
</dbReference>
<dbReference type="CDD" id="cd05811">
    <property type="entry name" value="CBM20_glucoamylase"/>
    <property type="match status" value="1"/>
</dbReference>
<dbReference type="OMA" id="VTNHMAW"/>
<dbReference type="SUPFAM" id="SSF51011">
    <property type="entry name" value="Glycosyl hydrolase domain"/>
    <property type="match status" value="1"/>
</dbReference>
<keyword evidence="9" id="KW-1015">Disulfide bond</keyword>
<keyword evidence="11" id="KW-0119">Carbohydrate metabolism</keyword>
<dbReference type="InterPro" id="IPR034836">
    <property type="entry name" value="CBM20_glucoamylase"/>
</dbReference>
<keyword evidence="10" id="KW-0325">Glycoprotein</keyword>